<evidence type="ECO:0000256" key="3">
    <source>
        <dbReference type="ARBA" id="ARBA00047754"/>
    </source>
</evidence>
<keyword evidence="4 7" id="KW-0560">Oxidoreductase</keyword>
<reference evidence="7 8" key="1">
    <citation type="submission" date="2023-08" db="EMBL/GenBank/DDBJ databases">
        <title>Genome sequence of Thermaerobacter compostii strain Ins1, a spore-forming filamentous bacterium isolated from a deep geothermal reservoir.</title>
        <authorList>
            <person name="Bregnard D."/>
            <person name="Gonzalez D."/>
            <person name="Junier P."/>
        </authorList>
    </citation>
    <scope>NUCLEOTIDE SEQUENCE [LARGE SCALE GENOMIC DNA]</scope>
    <source>
        <strain evidence="7 8">Ins1</strain>
    </source>
</reference>
<keyword evidence="4" id="KW-0408">Iron</keyword>
<dbReference type="SUPFAM" id="SSF47240">
    <property type="entry name" value="Ferritin-like"/>
    <property type="match status" value="1"/>
</dbReference>
<comment type="catalytic activity">
    <reaction evidence="3 4">
        <text>a 2'-deoxyribonucleoside 5'-diphosphate + [thioredoxin]-disulfide + H2O = a ribonucleoside 5'-diphosphate + [thioredoxin]-dithiol</text>
        <dbReference type="Rhea" id="RHEA:23252"/>
        <dbReference type="Rhea" id="RHEA-COMP:10698"/>
        <dbReference type="Rhea" id="RHEA-COMP:10700"/>
        <dbReference type="ChEBI" id="CHEBI:15377"/>
        <dbReference type="ChEBI" id="CHEBI:29950"/>
        <dbReference type="ChEBI" id="CHEBI:50058"/>
        <dbReference type="ChEBI" id="CHEBI:57930"/>
        <dbReference type="ChEBI" id="CHEBI:73316"/>
        <dbReference type="EC" id="1.17.4.1"/>
    </reaction>
</comment>
<dbReference type="InterPro" id="IPR009078">
    <property type="entry name" value="Ferritin-like_SF"/>
</dbReference>
<comment type="cofactor">
    <cofactor evidence="4">
        <name>Fe cation</name>
        <dbReference type="ChEBI" id="CHEBI:24875"/>
    </cofactor>
    <text evidence="4">Binds 2 iron ions per subunit.</text>
</comment>
<keyword evidence="8" id="KW-1185">Reference proteome</keyword>
<dbReference type="InterPro" id="IPR000358">
    <property type="entry name" value="RNR_small_fam"/>
</dbReference>
<dbReference type="Gene3D" id="1.10.620.20">
    <property type="entry name" value="Ribonucleotide Reductase, subunit A"/>
    <property type="match status" value="1"/>
</dbReference>
<evidence type="ECO:0000256" key="4">
    <source>
        <dbReference type="PIRNR" id="PIRNR000355"/>
    </source>
</evidence>
<dbReference type="RefSeq" id="WP_318750524.1">
    <property type="nucleotide sequence ID" value="NZ_CP132508.1"/>
</dbReference>
<comment type="similarity">
    <text evidence="1 4">Belongs to the ribonucleoside diphosphate reductase small chain family.</text>
</comment>
<evidence type="ECO:0000256" key="5">
    <source>
        <dbReference type="SAM" id="MobiDB-lite"/>
    </source>
</evidence>
<dbReference type="Pfam" id="PF00268">
    <property type="entry name" value="Ribonuc_red_sm"/>
    <property type="match status" value="1"/>
</dbReference>
<dbReference type="PIRSF" id="PIRSF000355">
    <property type="entry name" value="NrdB"/>
    <property type="match status" value="1"/>
</dbReference>
<evidence type="ECO:0000256" key="6">
    <source>
        <dbReference type="SAM" id="Phobius"/>
    </source>
</evidence>
<dbReference type="NCBIfam" id="NF005550">
    <property type="entry name" value="PRK07209.1"/>
    <property type="match status" value="1"/>
</dbReference>
<evidence type="ECO:0000256" key="1">
    <source>
        <dbReference type="ARBA" id="ARBA00009303"/>
    </source>
</evidence>
<evidence type="ECO:0000313" key="7">
    <source>
        <dbReference type="EMBL" id="WPD18723.1"/>
    </source>
</evidence>
<dbReference type="PANTHER" id="PTHR23409:SF18">
    <property type="entry name" value="RIBONUCLEOSIDE-DIPHOSPHATE REDUCTASE SUBUNIT M2"/>
    <property type="match status" value="1"/>
</dbReference>
<dbReference type="PANTHER" id="PTHR23409">
    <property type="entry name" value="RIBONUCLEOSIDE-DIPHOSPHATE REDUCTASE SMALL CHAIN"/>
    <property type="match status" value="1"/>
</dbReference>
<keyword evidence="6" id="KW-0812">Transmembrane</keyword>
<dbReference type="EMBL" id="CP132508">
    <property type="protein sequence ID" value="WPD18723.1"/>
    <property type="molecule type" value="Genomic_DNA"/>
</dbReference>
<dbReference type="InterPro" id="IPR033909">
    <property type="entry name" value="RNR_small"/>
</dbReference>
<gene>
    <name evidence="7" type="ORF">Q5761_10210</name>
</gene>
<accession>A0ABZ0QQS0</accession>
<comment type="subunit">
    <text evidence="2">Tetramer of two alpha and two beta subunits.</text>
</comment>
<dbReference type="NCBIfam" id="NF007186">
    <property type="entry name" value="PRK09614.1-5"/>
    <property type="match status" value="1"/>
</dbReference>
<evidence type="ECO:0000313" key="8">
    <source>
        <dbReference type="Proteomes" id="UP001304683"/>
    </source>
</evidence>
<dbReference type="CDD" id="cd01049">
    <property type="entry name" value="RNRR2"/>
    <property type="match status" value="1"/>
</dbReference>
<keyword evidence="4" id="KW-0215">Deoxyribonucleotide synthesis</keyword>
<dbReference type="EC" id="1.17.4.1" evidence="4"/>
<protein>
    <recommendedName>
        <fullName evidence="4">Ribonucleoside-diphosphate reductase subunit beta</fullName>
        <ecNumber evidence="4">1.17.4.1</ecNumber>
    </recommendedName>
</protein>
<organism evidence="7 8">
    <name type="scientific">Thermaerobacter composti</name>
    <dbReference type="NCBI Taxonomy" id="554949"/>
    <lineage>
        <taxon>Bacteria</taxon>
        <taxon>Bacillati</taxon>
        <taxon>Bacillota</taxon>
        <taxon>Clostridia</taxon>
        <taxon>Eubacteriales</taxon>
        <taxon>Clostridiales Family XVII. Incertae Sedis</taxon>
        <taxon>Thermaerobacter</taxon>
    </lineage>
</organism>
<keyword evidence="6" id="KW-0472">Membrane</keyword>
<dbReference type="InterPro" id="IPR012348">
    <property type="entry name" value="RNR-like"/>
</dbReference>
<feature type="region of interest" description="Disordered" evidence="5">
    <location>
        <begin position="1"/>
        <end position="69"/>
    </location>
</feature>
<dbReference type="Proteomes" id="UP001304683">
    <property type="component" value="Chromosome"/>
</dbReference>
<dbReference type="GO" id="GO:0004748">
    <property type="term" value="F:ribonucleoside-diphosphate reductase activity, thioredoxin disulfide as acceptor"/>
    <property type="evidence" value="ECO:0007669"/>
    <property type="project" value="UniProtKB-EC"/>
</dbReference>
<feature type="transmembrane region" description="Helical" evidence="6">
    <location>
        <begin position="231"/>
        <end position="252"/>
    </location>
</feature>
<evidence type="ECO:0000256" key="2">
    <source>
        <dbReference type="ARBA" id="ARBA00011209"/>
    </source>
</evidence>
<keyword evidence="4" id="KW-0479">Metal-binding</keyword>
<keyword evidence="6" id="KW-1133">Transmembrane helix</keyword>
<name>A0ABZ0QQS0_9FIRM</name>
<comment type="function">
    <text evidence="4">Provides the precursors necessary for DNA synthesis. Catalyzes the biosynthesis of deoxyribonucleotides from the corresponding ribonucleotides.</text>
</comment>
<sequence>MAVEPIIRPSADQPAHHHQAEEGPGGRPMPEDRPPDGAPHGQRQPGGGRPGDAPAGEAGHRVPGDRLLGGDPLEPIQLFPLRYPWAYAHAQQGKRNTWFPEEIPLADDVRDWELRLTDDERRAVELLLGFFNPMESLVTHNLVMSIYPLLTPPEIRLYLARQIWEEANHTMAFEYVLKTLPVDRERVFAAHRDVPAIRAKEAFQQELTRQLLVRPDVSTLEGRQAFLRNLIGYYIVLEGVFFYGGFLFAYTFRRRNLLKGLATLVDWVLKDESLHLSFGIHLITALLEEHPELMTPAFAREVKGLILRAVDLERDYNRALLPRPILGVSAEYLNAYVEYVTDRRLDELGLGPHFGTPNPAQWMATEVDVPEIVNFFEARNIHYEVAADRNG</sequence>
<proteinExistence type="inferred from homology"/>